<evidence type="ECO:0000256" key="5">
    <source>
        <dbReference type="ARBA" id="ARBA00022932"/>
    </source>
</evidence>
<sequence>MRFNSATLSPKLAAQKKAGAVDPLWLIADREPLLAQEAADAIRATARAAGCSERRVLVLGAGSDWRQLAEAVGETSLFSERRIIEARLSAPSPGVRGAAALEQLAQTPMPGLCVMVSVPQADWRVAKSQWFKALAAAGNLVDCDPVARAQLPAWLGRRLKGEGLEATEEALRCLADQTEGNLLAAAQEIRKLALLHDSEGPVTLEEVEASVLDNSRYDVATVSTSAMLGDGARACRAIEGLRGEFTTSQVMPILLYTFSEDIRRMIALRARLDQGENAQAAARELRIFPREKAAAVIAGAKRLSTAKLRNALVVCADIDQIYKGLEVPGRDSDPWIELKSVAAFLSR</sequence>
<dbReference type="Proteomes" id="UP001297600">
    <property type="component" value="Unassembled WGS sequence"/>
</dbReference>
<dbReference type="CDD" id="cd18138">
    <property type="entry name" value="HLD_clamp_pol_III_delta"/>
    <property type="match status" value="1"/>
</dbReference>
<evidence type="ECO:0000256" key="2">
    <source>
        <dbReference type="ARBA" id="ARBA00022679"/>
    </source>
</evidence>
<proteinExistence type="inferred from homology"/>
<dbReference type="Gene3D" id="1.20.272.10">
    <property type="match status" value="1"/>
</dbReference>
<keyword evidence="3 8" id="KW-0548">Nucleotidyltransferase</keyword>
<keyword evidence="5" id="KW-0239">DNA-directed DNA polymerase</keyword>
<evidence type="ECO:0000256" key="6">
    <source>
        <dbReference type="ARBA" id="ARBA00034754"/>
    </source>
</evidence>
<organism evidence="8 9">
    <name type="scientific">Mesosutterella porci</name>
    <dbReference type="NCBI Taxonomy" id="2915351"/>
    <lineage>
        <taxon>Bacteria</taxon>
        <taxon>Pseudomonadati</taxon>
        <taxon>Pseudomonadota</taxon>
        <taxon>Betaproteobacteria</taxon>
        <taxon>Burkholderiales</taxon>
        <taxon>Sutterellaceae</taxon>
        <taxon>Mesosutterella</taxon>
    </lineage>
</organism>
<dbReference type="EMBL" id="JAKNCT010000016">
    <property type="protein sequence ID" value="MCG5031926.1"/>
    <property type="molecule type" value="Genomic_DNA"/>
</dbReference>
<evidence type="ECO:0000256" key="4">
    <source>
        <dbReference type="ARBA" id="ARBA00022705"/>
    </source>
</evidence>
<keyword evidence="4" id="KW-0235">DNA replication</keyword>
<keyword evidence="2 8" id="KW-0808">Transferase</keyword>
<evidence type="ECO:0000313" key="9">
    <source>
        <dbReference type="Proteomes" id="UP001297600"/>
    </source>
</evidence>
<protein>
    <recommendedName>
        <fullName evidence="1">DNA-directed DNA polymerase</fullName>
        <ecNumber evidence="1">2.7.7.7</ecNumber>
    </recommendedName>
</protein>
<dbReference type="GO" id="GO:0003887">
    <property type="term" value="F:DNA-directed DNA polymerase activity"/>
    <property type="evidence" value="ECO:0007669"/>
    <property type="project" value="UniProtKB-EC"/>
</dbReference>
<comment type="caution">
    <text evidence="8">The sequence shown here is derived from an EMBL/GenBank/DDBJ whole genome shotgun (WGS) entry which is preliminary data.</text>
</comment>
<dbReference type="EC" id="2.7.7.7" evidence="1"/>
<evidence type="ECO:0000256" key="3">
    <source>
        <dbReference type="ARBA" id="ARBA00022695"/>
    </source>
</evidence>
<dbReference type="SUPFAM" id="SSF48019">
    <property type="entry name" value="post-AAA+ oligomerization domain-like"/>
    <property type="match status" value="1"/>
</dbReference>
<dbReference type="InterPro" id="IPR008921">
    <property type="entry name" value="DNA_pol3_clamp-load_cplx_C"/>
</dbReference>
<reference evidence="8 9" key="1">
    <citation type="submission" date="2022-02" db="EMBL/GenBank/DDBJ databases">
        <title>Mesosutterella porci, a novel member of the family Sutterellaceae from pig feces.</title>
        <authorList>
            <person name="Wylensek D."/>
            <person name="Clavel T."/>
        </authorList>
    </citation>
    <scope>NUCLEOTIDE SEQUENCE [LARGE SCALE GENOMIC DNA]</scope>
    <source>
        <strain evidence="9">oilRF-744-wt-GAM-9</strain>
    </source>
</reference>
<comment type="similarity">
    <text evidence="6">Belongs to the DNA polymerase HolA subunit family.</text>
</comment>
<dbReference type="InterPro" id="IPR005790">
    <property type="entry name" value="DNA_polIII_delta"/>
</dbReference>
<evidence type="ECO:0000256" key="1">
    <source>
        <dbReference type="ARBA" id="ARBA00012417"/>
    </source>
</evidence>
<accession>A0ABS9MTH6</accession>
<keyword evidence="9" id="KW-1185">Reference proteome</keyword>
<dbReference type="NCBIfam" id="TIGR01128">
    <property type="entry name" value="holA"/>
    <property type="match status" value="1"/>
</dbReference>
<dbReference type="SUPFAM" id="SSF52540">
    <property type="entry name" value="P-loop containing nucleoside triphosphate hydrolases"/>
    <property type="match status" value="1"/>
</dbReference>
<dbReference type="Gene3D" id="3.40.50.300">
    <property type="entry name" value="P-loop containing nucleotide triphosphate hydrolases"/>
    <property type="match status" value="1"/>
</dbReference>
<comment type="catalytic activity">
    <reaction evidence="7">
        <text>DNA(n) + a 2'-deoxyribonucleoside 5'-triphosphate = DNA(n+1) + diphosphate</text>
        <dbReference type="Rhea" id="RHEA:22508"/>
        <dbReference type="Rhea" id="RHEA-COMP:17339"/>
        <dbReference type="Rhea" id="RHEA-COMP:17340"/>
        <dbReference type="ChEBI" id="CHEBI:33019"/>
        <dbReference type="ChEBI" id="CHEBI:61560"/>
        <dbReference type="ChEBI" id="CHEBI:173112"/>
        <dbReference type="EC" id="2.7.7.7"/>
    </reaction>
</comment>
<evidence type="ECO:0000256" key="7">
    <source>
        <dbReference type="ARBA" id="ARBA00049244"/>
    </source>
</evidence>
<name>A0ABS9MTH6_9BURK</name>
<evidence type="ECO:0000313" key="8">
    <source>
        <dbReference type="EMBL" id="MCG5031926.1"/>
    </source>
</evidence>
<gene>
    <name evidence="8" type="primary">holA</name>
    <name evidence="8" type="ORF">MAF45_10810</name>
</gene>
<dbReference type="PANTHER" id="PTHR34388:SF1">
    <property type="entry name" value="DNA POLYMERASE III SUBUNIT DELTA"/>
    <property type="match status" value="1"/>
</dbReference>
<dbReference type="Gene3D" id="1.10.8.60">
    <property type="match status" value="1"/>
</dbReference>
<dbReference type="PANTHER" id="PTHR34388">
    <property type="entry name" value="DNA POLYMERASE III SUBUNIT DELTA"/>
    <property type="match status" value="1"/>
</dbReference>
<dbReference type="InterPro" id="IPR027417">
    <property type="entry name" value="P-loop_NTPase"/>
</dbReference>
<dbReference type="RefSeq" id="WP_237980589.1">
    <property type="nucleotide sequence ID" value="NZ_JAKNCT010000016.1"/>
</dbReference>